<dbReference type="InterPro" id="IPR000847">
    <property type="entry name" value="LysR_HTH_N"/>
</dbReference>
<dbReference type="InterPro" id="IPR005119">
    <property type="entry name" value="LysR_subst-bd"/>
</dbReference>
<evidence type="ECO:0000256" key="1">
    <source>
        <dbReference type="ARBA" id="ARBA00009437"/>
    </source>
</evidence>
<proteinExistence type="inferred from homology"/>
<dbReference type="PRINTS" id="PR00039">
    <property type="entry name" value="HTHLYSR"/>
</dbReference>
<dbReference type="CDD" id="cd08417">
    <property type="entry name" value="PBP2_Nitroaromatics_like"/>
    <property type="match status" value="1"/>
</dbReference>
<keyword evidence="4" id="KW-0238">DNA-binding</keyword>
<dbReference type="EMBL" id="CP032509">
    <property type="protein sequence ID" value="AZN70506.1"/>
    <property type="molecule type" value="Genomic_DNA"/>
</dbReference>
<dbReference type="Pfam" id="PF00126">
    <property type="entry name" value="HTH_1"/>
    <property type="match status" value="1"/>
</dbReference>
<dbReference type="SUPFAM" id="SSF46785">
    <property type="entry name" value="Winged helix' DNA-binding domain"/>
    <property type="match status" value="1"/>
</dbReference>
<dbReference type="Proteomes" id="UP000268192">
    <property type="component" value="Chromosome"/>
</dbReference>
<keyword evidence="3" id="KW-0805">Transcription regulation</keyword>
<reference evidence="7 8" key="1">
    <citation type="submission" date="2018-09" db="EMBL/GenBank/DDBJ databases">
        <title>Marinorhizobium profundi gen. nov., sp. nov., isolated from a deep-sea sediment sample from the New Britain Trench and proposal of Marinorhizobiaceae fam. nov. in the order Rhizobiales of the class Alphaproteobacteria.</title>
        <authorList>
            <person name="Cao J."/>
        </authorList>
    </citation>
    <scope>NUCLEOTIDE SEQUENCE [LARGE SCALE GENOMIC DNA]</scope>
    <source>
        <strain evidence="7 8">WS11</strain>
    </source>
</reference>
<dbReference type="InterPro" id="IPR037402">
    <property type="entry name" value="YidZ_PBP2"/>
</dbReference>
<dbReference type="InterPro" id="IPR050389">
    <property type="entry name" value="LysR-type_TF"/>
</dbReference>
<dbReference type="GO" id="GO:0003700">
    <property type="term" value="F:DNA-binding transcription factor activity"/>
    <property type="evidence" value="ECO:0007669"/>
    <property type="project" value="InterPro"/>
</dbReference>
<organism evidence="7 8">
    <name type="scientific">Georhizobium profundi</name>
    <dbReference type="NCBI Taxonomy" id="2341112"/>
    <lineage>
        <taxon>Bacteria</taxon>
        <taxon>Pseudomonadati</taxon>
        <taxon>Pseudomonadota</taxon>
        <taxon>Alphaproteobacteria</taxon>
        <taxon>Hyphomicrobiales</taxon>
        <taxon>Rhizobiaceae</taxon>
        <taxon>Georhizobium</taxon>
    </lineage>
</organism>
<evidence type="ECO:0000256" key="3">
    <source>
        <dbReference type="ARBA" id="ARBA00023015"/>
    </source>
</evidence>
<dbReference type="Gene3D" id="1.10.10.10">
    <property type="entry name" value="Winged helix-like DNA-binding domain superfamily/Winged helix DNA-binding domain"/>
    <property type="match status" value="1"/>
</dbReference>
<dbReference type="SUPFAM" id="SSF53850">
    <property type="entry name" value="Periplasmic binding protein-like II"/>
    <property type="match status" value="1"/>
</dbReference>
<comment type="similarity">
    <text evidence="1">Belongs to the LysR transcriptional regulatory family.</text>
</comment>
<dbReference type="Pfam" id="PF03466">
    <property type="entry name" value="LysR_substrate"/>
    <property type="match status" value="1"/>
</dbReference>
<dbReference type="InterPro" id="IPR036388">
    <property type="entry name" value="WH-like_DNA-bd_sf"/>
</dbReference>
<gene>
    <name evidence="7" type="ORF">D5400_03750</name>
</gene>
<dbReference type="Gene3D" id="3.40.190.10">
    <property type="entry name" value="Periplasmic binding protein-like II"/>
    <property type="match status" value="2"/>
</dbReference>
<dbReference type="GO" id="GO:0003677">
    <property type="term" value="F:DNA binding"/>
    <property type="evidence" value="ECO:0007669"/>
    <property type="project" value="UniProtKB-KW"/>
</dbReference>
<dbReference type="PROSITE" id="PS50931">
    <property type="entry name" value="HTH_LYSR"/>
    <property type="match status" value="1"/>
</dbReference>
<evidence type="ECO:0000256" key="5">
    <source>
        <dbReference type="ARBA" id="ARBA00023163"/>
    </source>
</evidence>
<dbReference type="AlphaFoldDB" id="A0A3Q8XLQ7"/>
<dbReference type="KEGG" id="abaw:D5400_03750"/>
<sequence>MHNPNTFDLNLLRVFDALLREGSVSAAANRVGLSQPAVSNALQRLRMILGDPLFVRTRRGMEPTAFALRLCDPVQQGLSQIRSGLSQVVTFDPMTSERTFTLLMNDVGAAAFLPEVMRKLALAAPRVNMRVTELDHADYEDSLDRGEADLAIGRVMLSSSFCSEYLVKSVYVAVLRSDHPALRRRRGVRPELTEEAYVSAPHVIVSPRGATGNLVERALYQRRPDPRIVLDVPHATSLMNILPGTDLVATVPDRCVAFLCRDRRLTWAHIPISLEPNMVYQWWHKRQDYDAGHRWLRSFTAEAIRIDTR</sequence>
<keyword evidence="5" id="KW-0804">Transcription</keyword>
<dbReference type="InterPro" id="IPR036390">
    <property type="entry name" value="WH_DNA-bd_sf"/>
</dbReference>
<protein>
    <submittedName>
        <fullName evidence="7">LysR family transcriptional regulator</fullName>
    </submittedName>
</protein>
<evidence type="ECO:0000313" key="8">
    <source>
        <dbReference type="Proteomes" id="UP000268192"/>
    </source>
</evidence>
<evidence type="ECO:0000259" key="6">
    <source>
        <dbReference type="PROSITE" id="PS50931"/>
    </source>
</evidence>
<dbReference type="PANTHER" id="PTHR30118:SF15">
    <property type="entry name" value="TRANSCRIPTIONAL REGULATORY PROTEIN"/>
    <property type="match status" value="1"/>
</dbReference>
<dbReference type="PANTHER" id="PTHR30118">
    <property type="entry name" value="HTH-TYPE TRANSCRIPTIONAL REGULATOR LEUO-RELATED"/>
    <property type="match status" value="1"/>
</dbReference>
<keyword evidence="2" id="KW-0536">Nodulation</keyword>
<keyword evidence="8" id="KW-1185">Reference proteome</keyword>
<evidence type="ECO:0000313" key="7">
    <source>
        <dbReference type="EMBL" id="AZN70506.1"/>
    </source>
</evidence>
<name>A0A3Q8XLQ7_9HYPH</name>
<evidence type="ECO:0000256" key="4">
    <source>
        <dbReference type="ARBA" id="ARBA00023125"/>
    </source>
</evidence>
<feature type="domain" description="HTH lysR-type" evidence="6">
    <location>
        <begin position="7"/>
        <end position="64"/>
    </location>
</feature>
<dbReference type="RefSeq" id="WP_126007781.1">
    <property type="nucleotide sequence ID" value="NZ_CP032509.1"/>
</dbReference>
<evidence type="ECO:0000256" key="2">
    <source>
        <dbReference type="ARBA" id="ARBA00022458"/>
    </source>
</evidence>
<accession>A0A3Q8XLQ7</accession>
<dbReference type="OrthoDB" id="8455878at2"/>